<evidence type="ECO:0000313" key="14">
    <source>
        <dbReference type="Proteomes" id="UP000183810"/>
    </source>
</evidence>
<evidence type="ECO:0000256" key="3">
    <source>
        <dbReference type="ARBA" id="ARBA00022630"/>
    </source>
</evidence>
<feature type="binding site" evidence="10">
    <location>
        <begin position="463"/>
        <end position="465"/>
    </location>
    <ligand>
        <name>FAD</name>
        <dbReference type="ChEBI" id="CHEBI:57692"/>
    </ligand>
</feature>
<dbReference type="Gene3D" id="3.40.50.720">
    <property type="entry name" value="NAD(P)-binding Rossmann-like Domain"/>
    <property type="match status" value="1"/>
</dbReference>
<dbReference type="SUPFAM" id="SSF51971">
    <property type="entry name" value="Nucleotide-binding domain"/>
    <property type="match status" value="2"/>
</dbReference>
<keyword evidence="6 11" id="KW-0521">NADP</keyword>
<reference evidence="13" key="1">
    <citation type="submission" date="2016-11" db="EMBL/GenBank/DDBJ databases">
        <authorList>
            <person name="Jaros S."/>
            <person name="Januszkiewicz K."/>
            <person name="Wedrychowicz H."/>
        </authorList>
    </citation>
    <scope>NUCLEOTIDE SEQUENCE [LARGE SCALE GENOMIC DNA]</scope>
    <source>
        <strain evidence="13">Y48</strain>
    </source>
</reference>
<dbReference type="GO" id="GO:0046872">
    <property type="term" value="F:metal ion binding"/>
    <property type="evidence" value="ECO:0007669"/>
    <property type="project" value="UniProtKB-KW"/>
</dbReference>
<dbReference type="InterPro" id="IPR036188">
    <property type="entry name" value="FAD/NAD-bd_sf"/>
</dbReference>
<comment type="cofactor">
    <cofactor evidence="1 10">
        <name>FAD</name>
        <dbReference type="ChEBI" id="CHEBI:57692"/>
    </cofactor>
</comment>
<dbReference type="GO" id="GO:0016491">
    <property type="term" value="F:oxidoreductase activity"/>
    <property type="evidence" value="ECO:0007669"/>
    <property type="project" value="UniProtKB-KW"/>
</dbReference>
<gene>
    <name evidence="13" type="ORF">BOX37_12780</name>
</gene>
<accession>A0A1J0VRM5</accession>
<protein>
    <submittedName>
        <fullName evidence="13">Ferredoxin</fullName>
    </submittedName>
</protein>
<feature type="binding site" evidence="10">
    <location>
        <position position="147"/>
    </location>
    <ligand>
        <name>FAD</name>
        <dbReference type="ChEBI" id="CHEBI:57692"/>
    </ligand>
</feature>
<evidence type="ECO:0000256" key="11">
    <source>
        <dbReference type="PIRSR" id="PIRSR000362-2"/>
    </source>
</evidence>
<dbReference type="InterPro" id="IPR021163">
    <property type="entry name" value="Ferredox_Rdtase_adrenod"/>
</dbReference>
<dbReference type="PANTHER" id="PTHR48467">
    <property type="entry name" value="GLUTAMATE SYNTHASE 1 [NADH], CHLOROPLASTIC-LIKE"/>
    <property type="match status" value="1"/>
</dbReference>
<feature type="binding site" evidence="10">
    <location>
        <position position="456"/>
    </location>
    <ligand>
        <name>FAD</name>
        <dbReference type="ChEBI" id="CHEBI:57692"/>
    </ligand>
</feature>
<feature type="binding site" evidence="11">
    <location>
        <begin position="254"/>
        <end position="257"/>
    </location>
    <ligand>
        <name>NADP(+)</name>
        <dbReference type="ChEBI" id="CHEBI:58349"/>
    </ligand>
</feature>
<dbReference type="PRINTS" id="PR00419">
    <property type="entry name" value="ADXRDTASE"/>
</dbReference>
<evidence type="ECO:0000256" key="5">
    <source>
        <dbReference type="ARBA" id="ARBA00022827"/>
    </source>
</evidence>
<evidence type="ECO:0000256" key="8">
    <source>
        <dbReference type="ARBA" id="ARBA00023004"/>
    </source>
</evidence>
<evidence type="ECO:0000256" key="7">
    <source>
        <dbReference type="ARBA" id="ARBA00023002"/>
    </source>
</evidence>
<feature type="binding site" evidence="11">
    <location>
        <position position="463"/>
    </location>
    <ligand>
        <name>NADP(+)</name>
        <dbReference type="ChEBI" id="CHEBI:58349"/>
    </ligand>
</feature>
<dbReference type="AlphaFoldDB" id="A0A1J0VRM5"/>
<evidence type="ECO:0000256" key="4">
    <source>
        <dbReference type="ARBA" id="ARBA00022723"/>
    </source>
</evidence>
<evidence type="ECO:0000259" key="12">
    <source>
        <dbReference type="PROSITE" id="PS51379"/>
    </source>
</evidence>
<proteinExistence type="inferred from homology"/>
<feature type="binding site" evidence="10">
    <location>
        <position position="117"/>
    </location>
    <ligand>
        <name>FAD</name>
        <dbReference type="ChEBI" id="CHEBI:57692"/>
    </ligand>
</feature>
<evidence type="ECO:0000313" key="13">
    <source>
        <dbReference type="EMBL" id="APE34684.1"/>
    </source>
</evidence>
<dbReference type="PROSITE" id="PS00198">
    <property type="entry name" value="4FE4S_FER_1"/>
    <property type="match status" value="1"/>
</dbReference>
<name>A0A1J0VRM5_9NOCA</name>
<keyword evidence="14" id="KW-1185">Reference proteome</keyword>
<dbReference type="CDD" id="cd04410">
    <property type="entry name" value="DMSOR_beta-like"/>
    <property type="match status" value="1"/>
</dbReference>
<dbReference type="GO" id="GO:0051536">
    <property type="term" value="F:iron-sulfur cluster binding"/>
    <property type="evidence" value="ECO:0007669"/>
    <property type="project" value="UniProtKB-KW"/>
</dbReference>
<dbReference type="Gene3D" id="3.50.50.60">
    <property type="entry name" value="FAD/NAD(P)-binding domain"/>
    <property type="match status" value="1"/>
</dbReference>
<dbReference type="PIRSF" id="PIRSF000362">
    <property type="entry name" value="FNR"/>
    <property type="match status" value="1"/>
</dbReference>
<sequence length="550" mass="60372">MTYVITQNCCNDATCADVCPAACIHPTPDETGYASTEMLYIDPARCIDCGACAEACPVDAVYAADELPAALSTYSSINADYYRYARPVSLPTPTLPRPVRTTHRAPLRVAIVGAGPSGFYAAERLLADTHTPVQVSMFDRLPTPFGLVRAGVAPDHTHTKQITDVFSWTAARSNFHTFYNVEIGRHLSHSELARHHHAVIYTVGALSDRRLGITGEDLPGSHAAAEFVAWYNGHPDYRDRRFDFEHRRAVVIGNGNVGLDIARVLLLGVERLRRTDIADHALEQLAHSKIEEVVLLGRRGPAQAAYTSPELLAFAHLDDIDVLTDPSLLTDDDLDDAPARKSRALCEVLAANCGATRRLTLRFLSAPVAILGTDRVERLRIAHNRMIEREGTLTAEPTGRIEDIETGLVLRAVGFRGQPIPEIPFDTRSGTIPNEHGRVLDPSTGQPLPGVYTAGWIKRGPSGVIGTNRTCATETVDRLLEDFDSGRLTDPARSPHELTQLLDTRQPHRIDRSQWQRIAEFERAVGRATGRPQVKLTSTDAMLTIAHSPH</sequence>
<dbReference type="EMBL" id="CP018082">
    <property type="protein sequence ID" value="APE34684.1"/>
    <property type="molecule type" value="Genomic_DNA"/>
</dbReference>
<feature type="binding site" evidence="10">
    <location>
        <position position="183"/>
    </location>
    <ligand>
        <name>FAD</name>
        <dbReference type="ChEBI" id="CHEBI:57692"/>
    </ligand>
</feature>
<dbReference type="InterPro" id="IPR017900">
    <property type="entry name" value="4Fe4S_Fe_S_CS"/>
</dbReference>
<evidence type="ECO:0000256" key="10">
    <source>
        <dbReference type="PIRSR" id="PIRSR000362-1"/>
    </source>
</evidence>
<dbReference type="Gene3D" id="3.30.70.20">
    <property type="match status" value="1"/>
</dbReference>
<evidence type="ECO:0000256" key="2">
    <source>
        <dbReference type="ARBA" id="ARBA00008312"/>
    </source>
</evidence>
<dbReference type="InterPro" id="IPR038732">
    <property type="entry name" value="HpyO/CreE_NAD-binding"/>
</dbReference>
<keyword evidence="3" id="KW-0285">Flavoprotein</keyword>
<dbReference type="PANTHER" id="PTHR48467:SF1">
    <property type="entry name" value="GLUTAMATE SYNTHASE 1 [NADH], CHLOROPLASTIC-LIKE"/>
    <property type="match status" value="1"/>
</dbReference>
<dbReference type="Pfam" id="PF00037">
    <property type="entry name" value="Fer4"/>
    <property type="match status" value="1"/>
</dbReference>
<keyword evidence="9" id="KW-0411">Iron-sulfur</keyword>
<keyword evidence="7" id="KW-0560">Oxidoreductase</keyword>
<feature type="binding site" evidence="11">
    <location>
        <position position="310"/>
    </location>
    <ligand>
        <name>NADP(+)</name>
        <dbReference type="ChEBI" id="CHEBI:58349"/>
    </ligand>
</feature>
<dbReference type="KEGG" id="nsl:BOX37_12780"/>
<dbReference type="PROSITE" id="PS51379">
    <property type="entry name" value="4FE4S_FER_2"/>
    <property type="match status" value="1"/>
</dbReference>
<dbReference type="Proteomes" id="UP000183810">
    <property type="component" value="Chromosome"/>
</dbReference>
<feature type="binding site" evidence="11">
    <location>
        <begin position="298"/>
        <end position="299"/>
    </location>
    <ligand>
        <name>NADP(+)</name>
        <dbReference type="ChEBI" id="CHEBI:58349"/>
    </ligand>
</feature>
<keyword evidence="4" id="KW-0479">Metal-binding</keyword>
<evidence type="ECO:0000256" key="1">
    <source>
        <dbReference type="ARBA" id="ARBA00001974"/>
    </source>
</evidence>
<keyword evidence="5 10" id="KW-0274">FAD</keyword>
<dbReference type="RefSeq" id="WP_071927865.1">
    <property type="nucleotide sequence ID" value="NZ_CP018082.1"/>
</dbReference>
<organism evidence="13 14">
    <name type="scientific">Nocardia mangyaensis</name>
    <dbReference type="NCBI Taxonomy" id="2213200"/>
    <lineage>
        <taxon>Bacteria</taxon>
        <taxon>Bacillati</taxon>
        <taxon>Actinomycetota</taxon>
        <taxon>Actinomycetes</taxon>
        <taxon>Mycobacteriales</taxon>
        <taxon>Nocardiaceae</taxon>
        <taxon>Nocardia</taxon>
    </lineage>
</organism>
<dbReference type="InterPro" id="IPR055275">
    <property type="entry name" value="Ferredox_Rdtase"/>
</dbReference>
<keyword evidence="8" id="KW-0408">Iron</keyword>
<comment type="similarity">
    <text evidence="2">Belongs to the ferredoxin--NADP reductase type 1 family.</text>
</comment>
<dbReference type="SUPFAM" id="SSF54862">
    <property type="entry name" value="4Fe-4S ferredoxins"/>
    <property type="match status" value="1"/>
</dbReference>
<dbReference type="Pfam" id="PF13454">
    <property type="entry name" value="NAD_binding_9"/>
    <property type="match status" value="1"/>
</dbReference>
<dbReference type="InterPro" id="IPR017896">
    <property type="entry name" value="4Fe4S_Fe-S-bd"/>
</dbReference>
<evidence type="ECO:0000256" key="6">
    <source>
        <dbReference type="ARBA" id="ARBA00022857"/>
    </source>
</evidence>
<dbReference type="OrthoDB" id="289202at2"/>
<evidence type="ECO:0000256" key="9">
    <source>
        <dbReference type="ARBA" id="ARBA00023014"/>
    </source>
</evidence>
<feature type="domain" description="4Fe-4S ferredoxin-type" evidence="12">
    <location>
        <begin position="37"/>
        <end position="66"/>
    </location>
</feature>